<proteinExistence type="predicted"/>
<dbReference type="EMBL" id="LAZR01002604">
    <property type="protein sequence ID" value="KKN27931.1"/>
    <property type="molecule type" value="Genomic_DNA"/>
</dbReference>
<accession>A0A0F9RSH1</accession>
<evidence type="ECO:0008006" key="2">
    <source>
        <dbReference type="Google" id="ProtNLM"/>
    </source>
</evidence>
<comment type="caution">
    <text evidence="1">The sequence shown here is derived from an EMBL/GenBank/DDBJ whole genome shotgun (WGS) entry which is preliminary data.</text>
</comment>
<gene>
    <name evidence="1" type="ORF">LCGC14_0859560</name>
</gene>
<name>A0A0F9RSH1_9ZZZZ</name>
<protein>
    <recommendedName>
        <fullName evidence="2">Right handed beta helix domain-containing protein</fullName>
    </recommendedName>
</protein>
<organism evidence="1">
    <name type="scientific">marine sediment metagenome</name>
    <dbReference type="NCBI Taxonomy" id="412755"/>
    <lineage>
        <taxon>unclassified sequences</taxon>
        <taxon>metagenomes</taxon>
        <taxon>ecological metagenomes</taxon>
    </lineage>
</organism>
<reference evidence="1" key="1">
    <citation type="journal article" date="2015" name="Nature">
        <title>Complex archaea that bridge the gap between prokaryotes and eukaryotes.</title>
        <authorList>
            <person name="Spang A."/>
            <person name="Saw J.H."/>
            <person name="Jorgensen S.L."/>
            <person name="Zaremba-Niedzwiedzka K."/>
            <person name="Martijn J."/>
            <person name="Lind A.E."/>
            <person name="van Eijk R."/>
            <person name="Schleper C."/>
            <person name="Guy L."/>
            <person name="Ettema T.J."/>
        </authorList>
    </citation>
    <scope>NUCLEOTIDE SEQUENCE</scope>
</reference>
<evidence type="ECO:0000313" key="1">
    <source>
        <dbReference type="EMBL" id="KKN27931.1"/>
    </source>
</evidence>
<sequence length="293" mass="31254">MPWTIPDHEKSAIDALNLGVISGDLSVLADMPEPFQSNQHQARVSALSVLYELGGPDATIQVPWSKTMYDWSEPPVDPPSGLFIPKLNGPVLSHDGNPTVQNGNVTLDSGVHTFANYLVRGEINIKGTATLHLTDSEVDGQGGAVCIRTSGGGKVFLERCEVWNAEDGLKNNVDSIQTTVHKLFRSPGAHMDCHQLEGTADVSHSFSYFDAKNGTDLGNAAFQMNSVFAPGSAQRMIAEDCFINGGNYTVRVDDGAAGGFAHAEFHRTLWGGDARYGVKAGPVAVWDVTTVGG</sequence>
<dbReference type="AlphaFoldDB" id="A0A0F9RSH1"/>